<evidence type="ECO:0000313" key="2">
    <source>
        <dbReference type="Proteomes" id="UP001341840"/>
    </source>
</evidence>
<sequence length="99" mass="11110">RVKRGEVLGAKRDEVLRTIRAKRDKGVGAKRDKVLLCLGKKICGHVWLFGVPNVMENRASDDPNVTPLECCSQLSIKLAKEIHKSTCTPNLVTKQNHEY</sequence>
<dbReference type="EMBL" id="JASCZI010003776">
    <property type="protein sequence ID" value="MED6116940.1"/>
    <property type="molecule type" value="Genomic_DNA"/>
</dbReference>
<accession>A0ABU6R018</accession>
<protein>
    <submittedName>
        <fullName evidence="1">Uncharacterized protein</fullName>
    </submittedName>
</protein>
<proteinExistence type="predicted"/>
<organism evidence="1 2">
    <name type="scientific">Stylosanthes scabra</name>
    <dbReference type="NCBI Taxonomy" id="79078"/>
    <lineage>
        <taxon>Eukaryota</taxon>
        <taxon>Viridiplantae</taxon>
        <taxon>Streptophyta</taxon>
        <taxon>Embryophyta</taxon>
        <taxon>Tracheophyta</taxon>
        <taxon>Spermatophyta</taxon>
        <taxon>Magnoliopsida</taxon>
        <taxon>eudicotyledons</taxon>
        <taxon>Gunneridae</taxon>
        <taxon>Pentapetalae</taxon>
        <taxon>rosids</taxon>
        <taxon>fabids</taxon>
        <taxon>Fabales</taxon>
        <taxon>Fabaceae</taxon>
        <taxon>Papilionoideae</taxon>
        <taxon>50 kb inversion clade</taxon>
        <taxon>dalbergioids sensu lato</taxon>
        <taxon>Dalbergieae</taxon>
        <taxon>Pterocarpus clade</taxon>
        <taxon>Stylosanthes</taxon>
    </lineage>
</organism>
<keyword evidence="2" id="KW-1185">Reference proteome</keyword>
<dbReference type="Proteomes" id="UP001341840">
    <property type="component" value="Unassembled WGS sequence"/>
</dbReference>
<reference evidence="1 2" key="1">
    <citation type="journal article" date="2023" name="Plants (Basel)">
        <title>Bridging the Gap: Combining Genomics and Transcriptomics Approaches to Understand Stylosanthes scabra, an Orphan Legume from the Brazilian Caatinga.</title>
        <authorList>
            <person name="Ferreira-Neto J.R.C."/>
            <person name="da Silva M.D."/>
            <person name="Binneck E."/>
            <person name="de Melo N.F."/>
            <person name="da Silva R.H."/>
            <person name="de Melo A.L.T.M."/>
            <person name="Pandolfi V."/>
            <person name="Bustamante F.O."/>
            <person name="Brasileiro-Vidal A.C."/>
            <person name="Benko-Iseppon A.M."/>
        </authorList>
    </citation>
    <scope>NUCLEOTIDE SEQUENCE [LARGE SCALE GENOMIC DNA]</scope>
    <source>
        <tissue evidence="1">Leaves</tissue>
    </source>
</reference>
<name>A0ABU6R018_9FABA</name>
<evidence type="ECO:0000313" key="1">
    <source>
        <dbReference type="EMBL" id="MED6116940.1"/>
    </source>
</evidence>
<comment type="caution">
    <text evidence="1">The sequence shown here is derived from an EMBL/GenBank/DDBJ whole genome shotgun (WGS) entry which is preliminary data.</text>
</comment>
<feature type="non-terminal residue" evidence="1">
    <location>
        <position position="1"/>
    </location>
</feature>
<gene>
    <name evidence="1" type="ORF">PIB30_105112</name>
</gene>